<dbReference type="InterPro" id="IPR052563">
    <property type="entry name" value="FliK"/>
</dbReference>
<protein>
    <submittedName>
        <fullName evidence="3">Flagellar hook-length control protein FliK</fullName>
    </submittedName>
</protein>
<dbReference type="PANTHER" id="PTHR37533:SF2">
    <property type="entry name" value="FLAGELLAR HOOK-LENGTH CONTROL PROTEIN"/>
    <property type="match status" value="1"/>
</dbReference>
<feature type="compositionally biased region" description="Basic and acidic residues" evidence="1">
    <location>
        <begin position="40"/>
        <end position="51"/>
    </location>
</feature>
<dbReference type="CDD" id="cd17470">
    <property type="entry name" value="T3SS_Flik_C"/>
    <property type="match status" value="1"/>
</dbReference>
<feature type="compositionally biased region" description="Polar residues" evidence="1">
    <location>
        <begin position="29"/>
        <end position="39"/>
    </location>
</feature>
<feature type="region of interest" description="Disordered" evidence="1">
    <location>
        <begin position="543"/>
        <end position="590"/>
    </location>
</feature>
<evidence type="ECO:0000256" key="1">
    <source>
        <dbReference type="SAM" id="MobiDB-lite"/>
    </source>
</evidence>
<dbReference type="PANTHER" id="PTHR37533">
    <property type="entry name" value="FLAGELLAR HOOK-LENGTH CONTROL PROTEIN"/>
    <property type="match status" value="1"/>
</dbReference>
<feature type="region of interest" description="Disordered" evidence="1">
    <location>
        <begin position="29"/>
        <end position="116"/>
    </location>
</feature>
<feature type="compositionally biased region" description="Basic and acidic residues" evidence="1">
    <location>
        <begin position="68"/>
        <end position="77"/>
    </location>
</feature>
<reference evidence="3" key="1">
    <citation type="submission" date="2022-11" db="EMBL/GenBank/DDBJ databases">
        <title>Alteromonas sp. nov., isolated from sea water of the Qingdao.</title>
        <authorList>
            <person name="Wang Q."/>
        </authorList>
    </citation>
    <scope>NUCLEOTIDE SEQUENCE</scope>
    <source>
        <strain evidence="3">ASW11-7</strain>
    </source>
</reference>
<evidence type="ECO:0000313" key="3">
    <source>
        <dbReference type="EMBL" id="MCW8107627.1"/>
    </source>
</evidence>
<dbReference type="Proteomes" id="UP001142810">
    <property type="component" value="Unassembled WGS sequence"/>
</dbReference>
<feature type="compositionally biased region" description="Polar residues" evidence="1">
    <location>
        <begin position="99"/>
        <end position="108"/>
    </location>
</feature>
<dbReference type="Gene3D" id="3.30.750.140">
    <property type="match status" value="1"/>
</dbReference>
<accession>A0ABT3P4H8</accession>
<sequence length="590" mass="63323">MQQVATKGSQIAALPIDLEVQSSPLVNTNDQFRQALEQTANRHSDKNKKGEITPVWKAPERTPASSPADRHVAKRTEPSNAQVNSPQRHEPKAAGPAKTEQQNDTSPAVNDKKQDTDWLGLVESVKDYNDNPDKAALANVAESISGDEVTLSDELAAKIDTLLAKLSEDSAITPNEMSILAAIQEQLGSMETDGDSPISVLALYDNIAEKLNTMLAKSTESGQPADASKTTALASAMLILQSAQADIQETTKLSLGNQEAIVPADDLEEAAKLLVSLLQSEKQKPGTHPNSVNPSLNEKLVLPQGVEKLLQNMQQLSDQGKADSVEAIADRVLALLPPSASEQQQKMVKNAVIAGLNEMNAQLGQGREPGISLQDMISGALSEASIQLDNAMKQQLEGQLALLSNAMQTAQQQTAVEVDRQALASIDTSLRENAQIRSEMTKAQQAADGIDKPVNVQRAEGQQQLSEKIRWMINSRSSLAEIRLDPPELGSMQVRVNISGDTANVNFVVQSQHAKDTLAQAENRLREMLAEQGITLGESFVQQQNSQQGNGDEQFAGGNSSGEASDGDENLAQPDSGITKRDTDGIDDYA</sequence>
<dbReference type="InterPro" id="IPR021136">
    <property type="entry name" value="Flagellar_hook_control-like_C"/>
</dbReference>
<dbReference type="EMBL" id="JAPFRD010000005">
    <property type="protein sequence ID" value="MCW8107627.1"/>
    <property type="molecule type" value="Genomic_DNA"/>
</dbReference>
<feature type="compositionally biased region" description="Polar residues" evidence="1">
    <location>
        <begin position="543"/>
        <end position="563"/>
    </location>
</feature>
<organism evidence="3 4">
    <name type="scientific">Alteromonas aquimaris</name>
    <dbReference type="NCBI Taxonomy" id="2998417"/>
    <lineage>
        <taxon>Bacteria</taxon>
        <taxon>Pseudomonadati</taxon>
        <taxon>Pseudomonadota</taxon>
        <taxon>Gammaproteobacteria</taxon>
        <taxon>Alteromonadales</taxon>
        <taxon>Alteromonadaceae</taxon>
        <taxon>Alteromonas/Salinimonas group</taxon>
        <taxon>Alteromonas</taxon>
    </lineage>
</organism>
<proteinExistence type="predicted"/>
<keyword evidence="3" id="KW-0966">Cell projection</keyword>
<evidence type="ECO:0000259" key="2">
    <source>
        <dbReference type="Pfam" id="PF02120"/>
    </source>
</evidence>
<keyword evidence="4" id="KW-1185">Reference proteome</keyword>
<comment type="caution">
    <text evidence="3">The sequence shown here is derived from an EMBL/GenBank/DDBJ whole genome shotgun (WGS) entry which is preliminary data.</text>
</comment>
<name>A0ABT3P4H8_9ALTE</name>
<dbReference type="RefSeq" id="WP_265616334.1">
    <property type="nucleotide sequence ID" value="NZ_JAPFRD010000005.1"/>
</dbReference>
<feature type="domain" description="Flagellar hook-length control protein-like C-terminal" evidence="2">
    <location>
        <begin position="467"/>
        <end position="549"/>
    </location>
</feature>
<dbReference type="Pfam" id="PF02120">
    <property type="entry name" value="Flg_hook"/>
    <property type="match status" value="1"/>
</dbReference>
<gene>
    <name evidence="3" type="ORF">OPS25_03790</name>
</gene>
<dbReference type="InterPro" id="IPR038610">
    <property type="entry name" value="FliK-like_C_sf"/>
</dbReference>
<keyword evidence="3" id="KW-0969">Cilium</keyword>
<keyword evidence="3" id="KW-0282">Flagellum</keyword>
<evidence type="ECO:0000313" key="4">
    <source>
        <dbReference type="Proteomes" id="UP001142810"/>
    </source>
</evidence>